<protein>
    <recommendedName>
        <fullName evidence="2">Sm domain-containing protein</fullName>
    </recommendedName>
</protein>
<sequence length="106" mass="12212">MVRKMATEEKCHLNSDKERHVYTIPGNKLEQWLNKSMKIQMTDKRTLIGVFLCTDRDCNVILGSCEEYVTYPVEEAKEEPRVLGLAMVPGQHIVSIHIDELRDTPP</sequence>
<dbReference type="Proteomes" id="UP001634394">
    <property type="component" value="Unassembled WGS sequence"/>
</dbReference>
<feature type="domain" description="Sm" evidence="2">
    <location>
        <begin position="24"/>
        <end position="102"/>
    </location>
</feature>
<organism evidence="3 4">
    <name type="scientific">Sinanodonta woodiana</name>
    <name type="common">Chinese pond mussel</name>
    <name type="synonym">Anodonta woodiana</name>
    <dbReference type="NCBI Taxonomy" id="1069815"/>
    <lineage>
        <taxon>Eukaryota</taxon>
        <taxon>Metazoa</taxon>
        <taxon>Spiralia</taxon>
        <taxon>Lophotrochozoa</taxon>
        <taxon>Mollusca</taxon>
        <taxon>Bivalvia</taxon>
        <taxon>Autobranchia</taxon>
        <taxon>Heteroconchia</taxon>
        <taxon>Palaeoheterodonta</taxon>
        <taxon>Unionida</taxon>
        <taxon>Unionoidea</taxon>
        <taxon>Unionidae</taxon>
        <taxon>Unioninae</taxon>
        <taxon>Sinanodonta</taxon>
    </lineage>
</organism>
<dbReference type="PROSITE" id="PS52002">
    <property type="entry name" value="SM"/>
    <property type="match status" value="1"/>
</dbReference>
<dbReference type="EMBL" id="JBJQND010000011">
    <property type="protein sequence ID" value="KAL3862372.1"/>
    <property type="molecule type" value="Genomic_DNA"/>
</dbReference>
<gene>
    <name evidence="3" type="ORF">ACJMK2_008343</name>
</gene>
<evidence type="ECO:0000313" key="4">
    <source>
        <dbReference type="Proteomes" id="UP001634394"/>
    </source>
</evidence>
<dbReference type="InterPro" id="IPR034110">
    <property type="entry name" value="LSMD1_Sm"/>
</dbReference>
<dbReference type="Pfam" id="PF01423">
    <property type="entry name" value="LSM"/>
    <property type="match status" value="1"/>
</dbReference>
<dbReference type="InterPro" id="IPR010920">
    <property type="entry name" value="LSM_dom_sf"/>
</dbReference>
<dbReference type="FunFam" id="2.30.30.100:FF:000028">
    <property type="entry name" value="N-alpha-acetyltransferase 38, NatC auxiliary subunit"/>
    <property type="match status" value="1"/>
</dbReference>
<name>A0ABD3VPD1_SINWO</name>
<evidence type="ECO:0000313" key="3">
    <source>
        <dbReference type="EMBL" id="KAL3862372.1"/>
    </source>
</evidence>
<comment type="caution">
    <text evidence="3">The sequence shown here is derived from an EMBL/GenBank/DDBJ whole genome shotgun (WGS) entry which is preliminary data.</text>
</comment>
<dbReference type="InterPro" id="IPR047575">
    <property type="entry name" value="Sm"/>
</dbReference>
<dbReference type="InterPro" id="IPR050914">
    <property type="entry name" value="snRNP_SmB/NAA38-like"/>
</dbReference>
<comment type="similarity">
    <text evidence="1">Belongs to the snRNP Sm proteins family.</text>
</comment>
<dbReference type="InterPro" id="IPR001163">
    <property type="entry name" value="Sm_dom_euk/arc"/>
</dbReference>
<dbReference type="PANTHER" id="PTHR10701:SF5">
    <property type="entry name" value="N-ALPHA-ACETYLTRANSFERASE 38, NATC AUXILIARY SUBUNIT"/>
    <property type="match status" value="1"/>
</dbReference>
<evidence type="ECO:0000256" key="1">
    <source>
        <dbReference type="ARBA" id="ARBA00006850"/>
    </source>
</evidence>
<dbReference type="SUPFAM" id="SSF50182">
    <property type="entry name" value="Sm-like ribonucleoproteins"/>
    <property type="match status" value="1"/>
</dbReference>
<dbReference type="CDD" id="cd06168">
    <property type="entry name" value="LSMD1"/>
    <property type="match status" value="1"/>
</dbReference>
<dbReference type="PANTHER" id="PTHR10701">
    <property type="entry name" value="SMALL NUCLEAR RIBONUCLEOPROTEIN-ASSOCIATED PROTEIN B AND N"/>
    <property type="match status" value="1"/>
</dbReference>
<reference evidence="3 4" key="1">
    <citation type="submission" date="2024-11" db="EMBL/GenBank/DDBJ databases">
        <title>Chromosome-level genome assembly of the freshwater bivalve Anodonta woodiana.</title>
        <authorList>
            <person name="Chen X."/>
        </authorList>
    </citation>
    <scope>NUCLEOTIDE SEQUENCE [LARGE SCALE GENOMIC DNA]</scope>
    <source>
        <strain evidence="3">MN2024</strain>
        <tissue evidence="3">Gills</tissue>
    </source>
</reference>
<dbReference type="Gene3D" id="2.30.30.100">
    <property type="match status" value="1"/>
</dbReference>
<accession>A0ABD3VPD1</accession>
<proteinExistence type="inferred from homology"/>
<evidence type="ECO:0000259" key="2">
    <source>
        <dbReference type="PROSITE" id="PS52002"/>
    </source>
</evidence>
<keyword evidence="4" id="KW-1185">Reference proteome</keyword>
<dbReference type="AlphaFoldDB" id="A0ABD3VPD1"/>
<dbReference type="SMART" id="SM00651">
    <property type="entry name" value="Sm"/>
    <property type="match status" value="1"/>
</dbReference>